<keyword evidence="9" id="KW-1185">Reference proteome</keyword>
<organism evidence="8 9">
    <name type="scientific">Actinomadura rayongensis</name>
    <dbReference type="NCBI Taxonomy" id="1429076"/>
    <lineage>
        <taxon>Bacteria</taxon>
        <taxon>Bacillati</taxon>
        <taxon>Actinomycetota</taxon>
        <taxon>Actinomycetes</taxon>
        <taxon>Streptosporangiales</taxon>
        <taxon>Thermomonosporaceae</taxon>
        <taxon>Actinomadura</taxon>
    </lineage>
</organism>
<dbReference type="SUPFAM" id="SSF52172">
    <property type="entry name" value="CheY-like"/>
    <property type="match status" value="1"/>
</dbReference>
<dbReference type="Pfam" id="PF00072">
    <property type="entry name" value="Response_reg"/>
    <property type="match status" value="1"/>
</dbReference>
<dbReference type="Gene3D" id="3.40.50.2300">
    <property type="match status" value="1"/>
</dbReference>
<evidence type="ECO:0000259" key="6">
    <source>
        <dbReference type="PROSITE" id="PS50043"/>
    </source>
</evidence>
<evidence type="ECO:0000256" key="3">
    <source>
        <dbReference type="ARBA" id="ARBA00023125"/>
    </source>
</evidence>
<name>A0A6I4W2S0_9ACTN</name>
<keyword evidence="3" id="KW-0238">DNA-binding</keyword>
<sequence>MAIADDHPLVRAGFRIPLDSAPDIEVVGEAGNGGEAVALARRTTPDVVLMDVQMPDVDGLTATGRILADPLLGGTKVVMLTAYADDASVLRALRAGASGFLLKDVDPAELLRSIRAVHGGEALLAPSVTRTVIDAFVAAHAGPGAPAAPPPAPEPRHVLIATLTAREREVVRLVGIGLSNEEIADRLVLSPATVKTYVSRIMTKLAVPGRAQLVVVAYESGVVVPGRG</sequence>
<keyword evidence="4" id="KW-0804">Transcription</keyword>
<dbReference type="InterPro" id="IPR000792">
    <property type="entry name" value="Tscrpt_reg_LuxR_C"/>
</dbReference>
<dbReference type="EMBL" id="WUTW01000001">
    <property type="protein sequence ID" value="MXQ63010.1"/>
    <property type="molecule type" value="Genomic_DNA"/>
</dbReference>
<dbReference type="PANTHER" id="PTHR43214">
    <property type="entry name" value="TWO-COMPONENT RESPONSE REGULATOR"/>
    <property type="match status" value="1"/>
</dbReference>
<dbReference type="GO" id="GO:0006355">
    <property type="term" value="P:regulation of DNA-templated transcription"/>
    <property type="evidence" value="ECO:0007669"/>
    <property type="project" value="InterPro"/>
</dbReference>
<accession>A0A6I4W2S0</accession>
<dbReference type="PROSITE" id="PS00622">
    <property type="entry name" value="HTH_LUXR_1"/>
    <property type="match status" value="1"/>
</dbReference>
<evidence type="ECO:0000256" key="5">
    <source>
        <dbReference type="PROSITE-ProRule" id="PRU00169"/>
    </source>
</evidence>
<evidence type="ECO:0000313" key="8">
    <source>
        <dbReference type="EMBL" id="MXQ63010.1"/>
    </source>
</evidence>
<dbReference type="SUPFAM" id="SSF46894">
    <property type="entry name" value="C-terminal effector domain of the bipartite response regulators"/>
    <property type="match status" value="1"/>
</dbReference>
<feature type="domain" description="Response regulatory" evidence="7">
    <location>
        <begin position="1"/>
        <end position="118"/>
    </location>
</feature>
<dbReference type="PROSITE" id="PS50043">
    <property type="entry name" value="HTH_LUXR_2"/>
    <property type="match status" value="1"/>
</dbReference>
<dbReference type="InterPro" id="IPR011006">
    <property type="entry name" value="CheY-like_superfamily"/>
</dbReference>
<evidence type="ECO:0000256" key="2">
    <source>
        <dbReference type="ARBA" id="ARBA00023015"/>
    </source>
</evidence>
<dbReference type="SMART" id="SM00448">
    <property type="entry name" value="REC"/>
    <property type="match status" value="1"/>
</dbReference>
<dbReference type="InterPro" id="IPR016032">
    <property type="entry name" value="Sig_transdc_resp-reg_C-effctor"/>
</dbReference>
<feature type="modified residue" description="4-aspartylphosphate" evidence="5">
    <location>
        <position position="51"/>
    </location>
</feature>
<dbReference type="PANTHER" id="PTHR43214:SF24">
    <property type="entry name" value="TRANSCRIPTIONAL REGULATORY PROTEIN NARL-RELATED"/>
    <property type="match status" value="1"/>
</dbReference>
<dbReference type="OrthoDB" id="9808843at2"/>
<feature type="domain" description="HTH luxR-type" evidence="6">
    <location>
        <begin position="156"/>
        <end position="221"/>
    </location>
</feature>
<keyword evidence="1 5" id="KW-0597">Phosphoprotein</keyword>
<dbReference type="PROSITE" id="PS50110">
    <property type="entry name" value="RESPONSE_REGULATORY"/>
    <property type="match status" value="1"/>
</dbReference>
<dbReference type="CDD" id="cd17535">
    <property type="entry name" value="REC_NarL-like"/>
    <property type="match status" value="1"/>
</dbReference>
<dbReference type="CDD" id="cd06170">
    <property type="entry name" value="LuxR_C_like"/>
    <property type="match status" value="1"/>
</dbReference>
<dbReference type="InterPro" id="IPR039420">
    <property type="entry name" value="WalR-like"/>
</dbReference>
<proteinExistence type="predicted"/>
<gene>
    <name evidence="8" type="ORF">GQ466_03070</name>
</gene>
<dbReference type="PRINTS" id="PR00038">
    <property type="entry name" value="HTHLUXR"/>
</dbReference>
<reference evidence="8 9" key="1">
    <citation type="submission" date="2019-12" db="EMBL/GenBank/DDBJ databases">
        <title>Nocardia macrotermitis sp. nov. and Nocardia aurantia sp. nov., isolated from the gut of the fungus growing-termite Macrotermes natalensis.</title>
        <authorList>
            <person name="Christine B."/>
            <person name="Rene B."/>
        </authorList>
    </citation>
    <scope>NUCLEOTIDE SEQUENCE [LARGE SCALE GENOMIC DNA]</scope>
    <source>
        <strain evidence="8 9">DSM 102126</strain>
    </source>
</reference>
<evidence type="ECO:0000256" key="4">
    <source>
        <dbReference type="ARBA" id="ARBA00023163"/>
    </source>
</evidence>
<evidence type="ECO:0000256" key="1">
    <source>
        <dbReference type="ARBA" id="ARBA00022553"/>
    </source>
</evidence>
<evidence type="ECO:0000313" key="9">
    <source>
        <dbReference type="Proteomes" id="UP000431901"/>
    </source>
</evidence>
<dbReference type="InterPro" id="IPR001789">
    <property type="entry name" value="Sig_transdc_resp-reg_receiver"/>
</dbReference>
<protein>
    <submittedName>
        <fullName evidence="8">Response regulator</fullName>
    </submittedName>
</protein>
<dbReference type="Pfam" id="PF00196">
    <property type="entry name" value="GerE"/>
    <property type="match status" value="1"/>
</dbReference>
<keyword evidence="2" id="KW-0805">Transcription regulation</keyword>
<evidence type="ECO:0000259" key="7">
    <source>
        <dbReference type="PROSITE" id="PS50110"/>
    </source>
</evidence>
<dbReference type="AlphaFoldDB" id="A0A6I4W2S0"/>
<dbReference type="InterPro" id="IPR058245">
    <property type="entry name" value="NreC/VraR/RcsB-like_REC"/>
</dbReference>
<dbReference type="GO" id="GO:0000160">
    <property type="term" value="P:phosphorelay signal transduction system"/>
    <property type="evidence" value="ECO:0007669"/>
    <property type="project" value="InterPro"/>
</dbReference>
<dbReference type="Proteomes" id="UP000431901">
    <property type="component" value="Unassembled WGS sequence"/>
</dbReference>
<comment type="caution">
    <text evidence="8">The sequence shown here is derived from an EMBL/GenBank/DDBJ whole genome shotgun (WGS) entry which is preliminary data.</text>
</comment>
<dbReference type="SMART" id="SM00421">
    <property type="entry name" value="HTH_LUXR"/>
    <property type="match status" value="1"/>
</dbReference>
<dbReference type="GO" id="GO:0003677">
    <property type="term" value="F:DNA binding"/>
    <property type="evidence" value="ECO:0007669"/>
    <property type="project" value="UniProtKB-KW"/>
</dbReference>